<accession>A0A8J2KDG7</accession>
<dbReference type="PANTHER" id="PTHR13168:SF0">
    <property type="entry name" value="C-MYC-BINDING PROTEIN"/>
    <property type="match status" value="1"/>
</dbReference>
<keyword evidence="6" id="KW-1185">Reference proteome</keyword>
<evidence type="ECO:0000256" key="1">
    <source>
        <dbReference type="ARBA" id="ARBA00004123"/>
    </source>
</evidence>
<dbReference type="AlphaFoldDB" id="A0A8J2KDG7"/>
<comment type="caution">
    <text evidence="5">The sequence shown here is derived from an EMBL/GenBank/DDBJ whole genome shotgun (WGS) entry which is preliminary data.</text>
</comment>
<comment type="similarity">
    <text evidence="2">Belongs to the AMY1 family.</text>
</comment>
<keyword evidence="4" id="KW-0175">Coiled coil</keyword>
<dbReference type="Proteomes" id="UP000708208">
    <property type="component" value="Unassembled WGS sequence"/>
</dbReference>
<sequence>MKPESKREEFRRYLEKAGVMEALTRVLVGLYEEPEKPTNAVEYFLERMNVNAPQKSELDTINAEMADLQLKLSELEAENERLRARVEQYENAANEEEEEALAGQIGSWEILFPSEIQGGNMRVVKEEIRNSFNLCRDKHTRNFNMDSEPVKLKCSSREDIGTLGSLHSEPKKFRLDPSSTMDVDIGRGGRNNCAVKIDHPLMMPEILELIFDYMKQYEDESTIRSIRLVNQLWSEVMRKKIEQFISSEMFRFSSSVAEPSNSCRKFVITLPINGMTQANNVFQKYGHRVKELNISFKSALEDDRFAKHTEDNTLENLLNLIQKYCPNLDRIIFWRNPLDILPSPDYSKTTRTFALPVKEIINMLWSDNGTSEMLKQFIVNSPNLQSLAFMHSQVDVMLNVLQNLRKYPKTMKNLQSLKAVGMGLTNQFVEFFLTCDWQLKSLDVEFGGSIEITQVRRLISHLHRTLEKLKVKFLELEYQVGPLLPPEKWVFPNGLKKLRNLEVLVHSAIATDCSAFLVNAFRLPVLEKFQLSRGPVFCFPHDDDSITTDINLFGILWNSSENSDFEPISTVRSLCIDQLVTDVSLFQQIPNPLVNLTELDIYSMSVDVFLAIFSSQVNLERLSIIIEAFDVGSNTWEAKWRDFPHLIGRALDWDEIFTARMKTDSDRGRGCSNNNLQEPAPALMLPSTASLRNLKKLKYLHIRPLDTDSYLTDFFIYNGLHQLTSLQHVCILENYFSPKALESLKAHLLPFCHVETQRGLNYYQ</sequence>
<dbReference type="InterPro" id="IPR026060">
    <property type="entry name" value="AMY1"/>
</dbReference>
<evidence type="ECO:0000313" key="5">
    <source>
        <dbReference type="EMBL" id="CAG7734452.1"/>
    </source>
</evidence>
<reference evidence="5" key="1">
    <citation type="submission" date="2021-06" db="EMBL/GenBank/DDBJ databases">
        <authorList>
            <person name="Hodson N. C."/>
            <person name="Mongue J. A."/>
            <person name="Jaron S. K."/>
        </authorList>
    </citation>
    <scope>NUCLEOTIDE SEQUENCE</scope>
</reference>
<gene>
    <name evidence="5" type="ORF">AFUS01_LOCUS22842</name>
</gene>
<proteinExistence type="inferred from homology"/>
<dbReference type="PANTHER" id="PTHR13168">
    <property type="entry name" value="ASSOCIATE OF C-MYC AMY-1"/>
    <property type="match status" value="1"/>
</dbReference>
<evidence type="ECO:0000256" key="2">
    <source>
        <dbReference type="ARBA" id="ARBA00009389"/>
    </source>
</evidence>
<evidence type="ECO:0000256" key="4">
    <source>
        <dbReference type="SAM" id="Coils"/>
    </source>
</evidence>
<keyword evidence="3" id="KW-0539">Nucleus</keyword>
<protein>
    <submittedName>
        <fullName evidence="5">Uncharacterized protein</fullName>
    </submittedName>
</protein>
<dbReference type="EMBL" id="CAJVCH010269657">
    <property type="protein sequence ID" value="CAG7734452.1"/>
    <property type="molecule type" value="Genomic_DNA"/>
</dbReference>
<evidence type="ECO:0000313" key="6">
    <source>
        <dbReference type="Proteomes" id="UP000708208"/>
    </source>
</evidence>
<dbReference type="GO" id="GO:0003713">
    <property type="term" value="F:transcription coactivator activity"/>
    <property type="evidence" value="ECO:0007669"/>
    <property type="project" value="InterPro"/>
</dbReference>
<feature type="coiled-coil region" evidence="4">
    <location>
        <begin position="58"/>
        <end position="99"/>
    </location>
</feature>
<name>A0A8J2KDG7_9HEXA</name>
<dbReference type="GO" id="GO:0005634">
    <property type="term" value="C:nucleus"/>
    <property type="evidence" value="ECO:0007669"/>
    <property type="project" value="UniProtKB-SubCell"/>
</dbReference>
<organism evidence="5 6">
    <name type="scientific">Allacma fusca</name>
    <dbReference type="NCBI Taxonomy" id="39272"/>
    <lineage>
        <taxon>Eukaryota</taxon>
        <taxon>Metazoa</taxon>
        <taxon>Ecdysozoa</taxon>
        <taxon>Arthropoda</taxon>
        <taxon>Hexapoda</taxon>
        <taxon>Collembola</taxon>
        <taxon>Symphypleona</taxon>
        <taxon>Sminthuridae</taxon>
        <taxon>Allacma</taxon>
    </lineage>
</organism>
<dbReference type="OrthoDB" id="524165at2759"/>
<comment type="subcellular location">
    <subcellularLocation>
        <location evidence="1">Nucleus</location>
    </subcellularLocation>
</comment>
<evidence type="ECO:0000256" key="3">
    <source>
        <dbReference type="ARBA" id="ARBA00023242"/>
    </source>
</evidence>